<dbReference type="EMBL" id="MCFL01000003">
    <property type="protein sequence ID" value="ORZ40303.1"/>
    <property type="molecule type" value="Genomic_DNA"/>
</dbReference>
<reference evidence="2 3" key="1">
    <citation type="submission" date="2016-07" db="EMBL/GenBank/DDBJ databases">
        <title>Pervasive Adenine N6-methylation of Active Genes in Fungi.</title>
        <authorList>
            <consortium name="DOE Joint Genome Institute"/>
            <person name="Mondo S.J."/>
            <person name="Dannebaum R.O."/>
            <person name="Kuo R.C."/>
            <person name="Labutti K."/>
            <person name="Haridas S."/>
            <person name="Kuo A."/>
            <person name="Salamov A."/>
            <person name="Ahrendt S.R."/>
            <person name="Lipzen A."/>
            <person name="Sullivan W."/>
            <person name="Andreopoulos W.B."/>
            <person name="Clum A."/>
            <person name="Lindquist E."/>
            <person name="Daum C."/>
            <person name="Ramamoorthy G.K."/>
            <person name="Gryganskyi A."/>
            <person name="Culley D."/>
            <person name="Magnuson J.K."/>
            <person name="James T.Y."/>
            <person name="O'Malley M.A."/>
            <person name="Stajich J.E."/>
            <person name="Spatafora J.W."/>
            <person name="Visel A."/>
            <person name="Grigoriev I.V."/>
        </authorList>
    </citation>
    <scope>NUCLEOTIDE SEQUENCE [LARGE SCALE GENOMIC DNA]</scope>
    <source>
        <strain evidence="2 3">PL171</strain>
    </source>
</reference>
<dbReference type="Pfam" id="PF10199">
    <property type="entry name" value="Adaptin_binding"/>
    <property type="match status" value="1"/>
</dbReference>
<name>A0A1Y2I2W1_9FUNG</name>
<evidence type="ECO:0000313" key="3">
    <source>
        <dbReference type="Proteomes" id="UP000193411"/>
    </source>
</evidence>
<comment type="caution">
    <text evidence="2">The sequence shown here is derived from an EMBL/GenBank/DDBJ whole genome shotgun (WGS) entry which is preliminary data.</text>
</comment>
<protein>
    <submittedName>
        <fullName evidence="2">Uncharacterized protein</fullName>
    </submittedName>
</protein>
<dbReference type="PANTHER" id="PTHR14659">
    <property type="entry name" value="ALPHA- AND GAMMA-ADAPTIN-BINDING PROTEIN P34"/>
    <property type="match status" value="1"/>
</dbReference>
<feature type="region of interest" description="Disordered" evidence="1">
    <location>
        <begin position="33"/>
        <end position="112"/>
    </location>
</feature>
<evidence type="ECO:0000256" key="1">
    <source>
        <dbReference type="SAM" id="MobiDB-lite"/>
    </source>
</evidence>
<proteinExistence type="predicted"/>
<accession>A0A1Y2I2W1</accession>
<keyword evidence="3" id="KW-1185">Reference proteome</keyword>
<gene>
    <name evidence="2" type="ORF">BCR44DRAFT_81880</name>
</gene>
<dbReference type="AlphaFoldDB" id="A0A1Y2I2W1"/>
<evidence type="ECO:0000313" key="2">
    <source>
        <dbReference type="EMBL" id="ORZ40303.1"/>
    </source>
</evidence>
<dbReference type="OrthoDB" id="10660946at2759"/>
<dbReference type="InterPro" id="IPR019341">
    <property type="entry name" value="Alpha/Gamma-adaptin-bd_p34"/>
</dbReference>
<dbReference type="PANTHER" id="PTHR14659:SF1">
    <property type="entry name" value="ALPHA- AND GAMMA-ADAPTIN-BINDING PROTEIN P34"/>
    <property type="match status" value="1"/>
</dbReference>
<feature type="compositionally biased region" description="Polar residues" evidence="1">
    <location>
        <begin position="72"/>
        <end position="81"/>
    </location>
</feature>
<organism evidence="2 3">
    <name type="scientific">Catenaria anguillulae PL171</name>
    <dbReference type="NCBI Taxonomy" id="765915"/>
    <lineage>
        <taxon>Eukaryota</taxon>
        <taxon>Fungi</taxon>
        <taxon>Fungi incertae sedis</taxon>
        <taxon>Blastocladiomycota</taxon>
        <taxon>Blastocladiomycetes</taxon>
        <taxon>Blastocladiales</taxon>
        <taxon>Catenariaceae</taxon>
        <taxon>Catenaria</taxon>
    </lineage>
</organism>
<dbReference type="Proteomes" id="UP000193411">
    <property type="component" value="Unassembled WGS sequence"/>
</dbReference>
<feature type="compositionally biased region" description="Acidic residues" evidence="1">
    <location>
        <begin position="41"/>
        <end position="55"/>
    </location>
</feature>
<sequence>MYALADRWDRVGVERMVEALEATMWQSMRVLGRGSNGVHDDDTDQESDVSQDDQVDAFQDARAPQRAGGTPTRDSNMQTSEPGDAESGEEDAEYGDYIRASSPTDDDPALATPFSAFLGGGSHEDGKDGSEEADLEGLFAEFARMREIGAGATDKQRRVMAEQAAMSLWRAFGLSDEED</sequence>
<feature type="compositionally biased region" description="Acidic residues" evidence="1">
    <location>
        <begin position="83"/>
        <end position="94"/>
    </location>
</feature>